<sequence length="3636" mass="399046">NFLYCLFHVASVMPTFAQTTQLTMQCLLLVLLPSIVVSRVGRNAARHRKGEPPLPDIHALSKEMFGQELKKLDPNALVEPKTPEARKTLDDVKDDEDLNMFVELVFSELDGVNAGEHSEKDAAKQVDKWLYSLSDDRRIKMENRFPSLKGKRSPDGKNKSPHDIGDEERKKLLDRLSEEMFGKKLKDVTTDVLHEKNNPVVTRTIKGVGEDSGALDFVYEMLKLIDDYNHGHYTTDNLVDGAKLFLKTTGSEKLLLKLFPTLEEIKDPSKKPKTKETKPPDTSQGKDKKIKTTQPNNDQKRKGDKEISGGGGESKEIESENANKGQEPRIKTTLPNNDKKTVKPKNTDNSPERNLLNRLSKEMFGEEMEDVNDETMKRPKNPTAASTVEEAKKDEGIDFFANEVVGTMDRTNEGKLTPNQALKMIRRVLKFSPSKEMLLEMYPTLKEIDPPKEDESHPDKHKIETMQPGKPDEKKVQSKELENSPDKELLDRLSKEMFGENVEDVNDETMKRPKNPTAQNTAEEAEKDEGIRDFADEVVSTMDSVNEGKLTPNQALEKIGHALKGSPSKELLLEKFPTLKEIDPPKEDESHSDKHKIETMQPGKPDEKKVQSKELENSPDKKVLDRLSEEMFGGKVEDVSDQTMDEPSNPTAQSTANEAEKDNNVRDFVFEVLNLMKKKKAGAITSKWALKGIGRSLTNSPSQGLLVKKYPTLKEIADVGEAKEPKNTADKEILDRLAEEIFGEKVEEIDDKTMSEPKNPTAESTVNEAEKNNDVRDFVFEVVDLMKKAGAGKLSPKWALKGIGRSLTKSPSRGFLAKKYPTLKEIADVSETEEPENTADKELLDRLAEEMFGEKVEKINDKTMSEPKNPTAESTVNEAEKNNDVRDFVFEVVDLMKKAGAGKLSPQWALKGIGRSLTNSPSKGLLVKKYPTLKKIADVSETEEPEDTADEELLDRLAEEMFGEKLKEINDKTMNDPKNPTAKSTANEAEKNNDVRDFVFEVVDLMEKAGAGKLSPKWALKGIGRSLKSSPSQGLLVKKYPTLKELGGVPETEESKNSADNDLLDSLAKEMFGKKSEEINDHQTMDKPNNPTAQSTANEAEKDNNVRDFVFEVIDLMKKKNAGTITPKSALEGIGRSLENSPSKDFLAEKYPTLNEITGVRGSEKSDTPDKQLLDRLAGEMFGVKPEEVTERTLKEPKNPTAKSTANEVEKNDDVRDFVNEVVDSMKKAGAGKLSPKWALKGIGRSLTNSPSRGLLVKKYPTLKEIADVPETEESQNSADNDLLDSLAKEMFGKKSEEVNDHQTMDKPNNPTAQSTANEAEKDNNVRYFVFEVIDLMKKKNAGTITPKSALEGIGRSLKNSPSQDLLLKKYPTLNEITGVRGSEKSEDTPDKQLLDRLAEEMFGEKPEEVTEHTLKEPKNPTAKSTANEVEKNDDVRDFVNEVVDSMKKAGAGKLSPKWALKGIGRSLTNSPSRGLLVKKYPTLKEIADVPETEESQNSADNDLLDSLAKEMFGKKSEEVNDHQTMDKPNNPTAQSTADEAEKDNNVRDFVFEVIDLMKKKNAGTITPKSAVEGIGRSLENSPSQDFLVKKYPTLNEITGVRGSEKSEDTPDKQLLDRLAEEMFGVKPEEVTERTLKEPKNPTAKSTANEVEKNDDVRDFVNEVVDSMKKAGAGKLSPKWALKGIGRSLTNSPSRGLLVKKYPTLKEIADVPETEESQNSADNDLLDSLTKEMFGKKSEEVNDHQTMDKPNNPTAQSTADEAEKDNNVRDFVFEVIDLMKKKNAGTITPKSALEGIGRSLKNSPSQDLLLKKYPTLNKITGVSETEESQNSADNDLLDSLAKEMFGEKLEEVNDQTMDEPKNPTAKGTANEAEKNDDVRDFVFEVLHLMKKKNAGKITSKSALEGIGRSLTNSPSRGLLVEKYPTLKKIADVRDTEEPPNIADKELLDRLSKEMFGKGMDEVDDHILNEPDNLIAQSTVKETEKDDHVHDFVFKVLGLTKKAGAGKLTPKWALKGIVRSLKNSPSKGLLVRKYPTLRKIADVRGTEEPRNTADKDLLDRLAGEMFGAKVKEINDHILDDPKNPTAKSTANEAEKNNDVRDFVFEVVHLMKKAGAGKLSPKWALKGIGLSLKSSPSQGLLVKKYPTLKELGGVPKTENPPNTADNDLLDRLAEEMFGKKLEEVNDQTMDEPNNPTAQDTANEAEKNDHIQDFVFEVLDFMKKKKAGTITSKWALKGIGRALTSSPSQGLLVEKYPSLKKIRCRLKKDRAAYKDLLNRLSKEMFGVKLERVNKCTVKRPKNPTAKSTAEEMNRDGGVRHFVLKVIDLMRKKGKRCPKFALRGIGRALTSSPSRDMLLEKYPTLREIIGQYGGYKKKPAQPPDDCETVGPKERPNPEKDKDNFKEGGRLNKGGIDIVITIRDGGSMDKTAEPPDDRETVKPKESPDSHKDEDCVGKGKWLTKEQTKELLDRLSKEMFGVKMEKVNNCTVKRPKNPTAKSTVEEMNRDPGVRDFVYKVIDLMKTYRKRHCKIKALRRINHSLRKSPSQGLLVKKYPSLKEIGCRLKKDRAAYKDLLNRLSKEMFGVKLEKVNKCTVKRPKNPTAKSTVKEMNRDGGVRDFVHKVIYLMKKERDRYPKLAVTGIGHALRSLPSRESLLRKYPTLREIIDLDGGSKNKKAQPPANQKSLKPKANSNSGKGKDNFKEEGRLIKGDMNIVILIRDGGSIDKTTELPGDCGAVKPKESPDSHKDEDCVGKGKWLTKEQTKELLDRLAKEMFGVKMEKVNKCTVKRPKNPTAKSTVEEMNRDPGVRDFVYKVIDLMKTYRKRHCKIKALRRINHSLRKSPSQGLLVKKYPSLKEIGCRLKKDRAAYKDLLNRLSKEMFGVKLEKVNKCTVKRPKNPTAKSTVKEMNRDGGVRDFVHKVIYLMKKERDRYPKLAVTGIGHALTSLPSRDLLLRKYPTLKEIIDLDGGCTNKKAQPPASQTTVKPKANSNSGKGLGGGCTNKKAQPPASQTTVKPKANSNSGKGLGGGCTNKKAQPPASQTTVKPKANSNSGKGLGGGCTNKKAQPPASQTTVKPKANSNSGKGLGGGCTNKKAQPPASQTTVKPKANSNSGKGLGGGCTNKKAQPPASQTTVKPKANSNSGKGLGGGCTNKKAQPPASQTTVKPKANSNSGKGLGGGCTNKKAQPPASQTTVKPKANSNSGKGLGGGSTNKKAQPPASQTTVKPKANSNSGKGLGGGCTNKKAQPPASQTTVKPKANSNSGKGLGGGCTNKKAQPPASQTTVKPKANSNSGKGLGGGCTNKKAQPPASQTTVKPKANSNSGKGLGGGCTNKKAQPPASQTTVKPKANSNSGKGLGGGSTNKKAQPPASQTTVKPKANSNSGKGLGGGSTNKKAQPPASQTTVKPKANSNSGKGLGGGSTNKKAQPPASQTTVKPKANSNSGKGLGGGSTNKKAQPPATQTTVKPKANSNSGKGLGGGSTNKKAQPPASQTTVKPKANSNSGKGLGGGSTNKKAQPPASQTTVKPKANSNPKKDSHCSKGDMLDCLCQEMFGMKLNKFEYRKLFDPQNMVVLKTFQRRSLYLTHHYFLQTVIDQFTRLSEKEIDKKEASMKITDAVNALEKKARSVLVGSYPSLKLFG</sequence>
<feature type="region of interest" description="Disordered" evidence="1">
    <location>
        <begin position="444"/>
        <end position="531"/>
    </location>
</feature>
<feature type="compositionally biased region" description="Polar residues" evidence="1">
    <location>
        <begin position="3155"/>
        <end position="3170"/>
    </location>
</feature>
<feature type="region of interest" description="Disordered" evidence="1">
    <location>
        <begin position="2667"/>
        <end position="2701"/>
    </location>
</feature>
<keyword evidence="2" id="KW-0732">Signal</keyword>
<feature type="region of interest" description="Disordered" evidence="1">
    <location>
        <begin position="968"/>
        <end position="991"/>
    </location>
</feature>
<evidence type="ECO:0000313" key="5">
    <source>
        <dbReference type="WBParaSite" id="HCON_00047810-00002"/>
    </source>
</evidence>
<feature type="compositionally biased region" description="Polar residues" evidence="1">
    <location>
        <begin position="3125"/>
        <end position="3140"/>
    </location>
</feature>
<feature type="region of interest" description="Disordered" evidence="1">
    <location>
        <begin position="1075"/>
        <end position="1104"/>
    </location>
</feature>
<feature type="compositionally biased region" description="Polar residues" evidence="1">
    <location>
        <begin position="2975"/>
        <end position="2990"/>
    </location>
</feature>
<accession>A0A912M384</accession>
<feature type="compositionally biased region" description="Polar residues" evidence="1">
    <location>
        <begin position="3305"/>
        <end position="3320"/>
    </location>
</feature>
<keyword evidence="4" id="KW-1185">Reference proteome</keyword>
<feature type="chain" id="PRO_5036710690" evidence="2">
    <location>
        <begin position="18"/>
        <end position="3636"/>
    </location>
</feature>
<feature type="compositionally biased region" description="Polar residues" evidence="1">
    <location>
        <begin position="3215"/>
        <end position="3230"/>
    </location>
</feature>
<feature type="region of interest" description="Disordered" evidence="1">
    <location>
        <begin position="1189"/>
        <end position="1212"/>
    </location>
</feature>
<feature type="compositionally biased region" description="Basic and acidic residues" evidence="1">
    <location>
        <begin position="267"/>
        <end position="287"/>
    </location>
</feature>
<evidence type="ECO:0000256" key="1">
    <source>
        <dbReference type="SAM" id="MobiDB-lite"/>
    </source>
</evidence>
<feature type="compositionally biased region" description="Polar residues" evidence="1">
    <location>
        <begin position="2188"/>
        <end position="2199"/>
    </location>
</feature>
<feature type="compositionally biased region" description="Polar residues" evidence="1">
    <location>
        <begin position="3065"/>
        <end position="3080"/>
    </location>
</feature>
<evidence type="ECO:0000256" key="2">
    <source>
        <dbReference type="SAM" id="SignalP"/>
    </source>
</evidence>
<feature type="region of interest" description="Disordered" evidence="1">
    <location>
        <begin position="1853"/>
        <end position="1873"/>
    </location>
</feature>
<feature type="region of interest" description="Disordered" evidence="1">
    <location>
        <begin position="857"/>
        <end position="880"/>
    </location>
</feature>
<feature type="compositionally biased region" description="Basic and acidic residues" evidence="1">
    <location>
        <begin position="298"/>
        <end position="318"/>
    </location>
</feature>
<feature type="signal peptide" evidence="2">
    <location>
        <begin position="1"/>
        <end position="17"/>
    </location>
</feature>
<dbReference type="WBParaSite" id="HCON_00047810-00002">
    <property type="protein sequence ID" value="HCON_00047810-00002"/>
    <property type="gene ID" value="HCON_00047810"/>
</dbReference>
<feature type="compositionally biased region" description="Polar residues" evidence="1">
    <location>
        <begin position="3245"/>
        <end position="3260"/>
    </location>
</feature>
<feature type="compositionally biased region" description="Basic and acidic residues" evidence="1">
    <location>
        <begin position="571"/>
        <end position="629"/>
    </location>
</feature>
<feature type="compositionally biased region" description="Polar residues" evidence="1">
    <location>
        <begin position="1527"/>
        <end position="1538"/>
    </location>
</feature>
<feature type="compositionally biased region" description="Basic and acidic residues" evidence="1">
    <location>
        <begin position="152"/>
        <end position="168"/>
    </location>
</feature>
<organism evidence="4 5">
    <name type="scientific">Haemonchus contortus</name>
    <name type="common">Barber pole worm</name>
    <dbReference type="NCBI Taxonomy" id="6289"/>
    <lineage>
        <taxon>Eukaryota</taxon>
        <taxon>Metazoa</taxon>
        <taxon>Ecdysozoa</taxon>
        <taxon>Nematoda</taxon>
        <taxon>Chromadorea</taxon>
        <taxon>Rhabditida</taxon>
        <taxon>Rhabditina</taxon>
        <taxon>Rhabditomorpha</taxon>
        <taxon>Strongyloidea</taxon>
        <taxon>Trichostrongylidae</taxon>
        <taxon>Haemonchus</taxon>
    </lineage>
</organism>
<protein>
    <submittedName>
        <fullName evidence="5">Secretogranin III</fullName>
    </submittedName>
</protein>
<feature type="compositionally biased region" description="Polar residues" evidence="1">
    <location>
        <begin position="976"/>
        <end position="987"/>
    </location>
</feature>
<feature type="compositionally biased region" description="Basic and acidic residues" evidence="1">
    <location>
        <begin position="1294"/>
        <end position="1305"/>
    </location>
</feature>
<feature type="compositionally biased region" description="Polar residues" evidence="1">
    <location>
        <begin position="3005"/>
        <end position="3020"/>
    </location>
</feature>
<feature type="compositionally biased region" description="Polar residues" evidence="1">
    <location>
        <begin position="756"/>
        <end position="767"/>
    </location>
</feature>
<feature type="region of interest" description="Disordered" evidence="1">
    <location>
        <begin position="1407"/>
        <end position="1431"/>
    </location>
</feature>
<feature type="region of interest" description="Disordered" evidence="1">
    <location>
        <begin position="142"/>
        <end position="168"/>
    </location>
</feature>
<feature type="compositionally biased region" description="Polar residues" evidence="1">
    <location>
        <begin position="3095"/>
        <end position="3110"/>
    </location>
</feature>
<feature type="compositionally biased region" description="Basic and acidic residues" evidence="1">
    <location>
        <begin position="1407"/>
        <end position="1419"/>
    </location>
</feature>
<reference evidence="5" key="1">
    <citation type="submission" date="2022-10" db="UniProtKB">
        <authorList>
            <consortium name="WormBaseParasite"/>
        </authorList>
    </citation>
    <scope>IDENTIFICATION</scope>
    <source>
        <strain evidence="5">MHco3</strain>
    </source>
</reference>
<feature type="compositionally biased region" description="Polar residues" evidence="1">
    <location>
        <begin position="3275"/>
        <end position="3290"/>
    </location>
</feature>
<proteinExistence type="predicted"/>
<feature type="region of interest" description="Disordered" evidence="1">
    <location>
        <begin position="561"/>
        <end position="663"/>
    </location>
</feature>
<feature type="compositionally biased region" description="Basic and acidic residues" evidence="1">
    <location>
        <begin position="2421"/>
        <end position="2451"/>
    </location>
</feature>
<feature type="compositionally biased region" description="Polar residues" evidence="1">
    <location>
        <begin position="3515"/>
        <end position="3528"/>
    </location>
</feature>
<feature type="compositionally biased region" description="Basic and acidic residues" evidence="1">
    <location>
        <begin position="1075"/>
        <end position="1085"/>
    </location>
</feature>
<feature type="compositionally biased region" description="Basic and acidic residues" evidence="1">
    <location>
        <begin position="446"/>
        <end position="498"/>
    </location>
</feature>
<evidence type="ECO:0000259" key="3">
    <source>
        <dbReference type="SMART" id="SM00555"/>
    </source>
</evidence>
<feature type="region of interest" description="Disordered" evidence="1">
    <location>
        <begin position="1739"/>
        <end position="1765"/>
    </location>
</feature>
<feature type="domain" description="GIT Spa2 homology (SHD)" evidence="3">
    <location>
        <begin position="352"/>
        <end position="382"/>
    </location>
</feature>
<feature type="compositionally biased region" description="Basic and acidic residues" evidence="1">
    <location>
        <begin position="1189"/>
        <end position="1198"/>
    </location>
</feature>
<feature type="compositionally biased region" description="Polar residues" evidence="1">
    <location>
        <begin position="3035"/>
        <end position="3050"/>
    </location>
</feature>
<dbReference type="SMART" id="SM00555">
    <property type="entry name" value="GIT"/>
    <property type="match status" value="2"/>
</dbReference>
<evidence type="ECO:0000313" key="4">
    <source>
        <dbReference type="Proteomes" id="UP000025227"/>
    </source>
</evidence>
<feature type="region of interest" description="Disordered" evidence="1">
    <location>
        <begin position="746"/>
        <end position="770"/>
    </location>
</feature>
<feature type="compositionally biased region" description="Basic and acidic residues" evidence="1">
    <location>
        <begin position="2386"/>
        <end position="2405"/>
    </location>
</feature>
<feature type="region of interest" description="Disordered" evidence="1">
    <location>
        <begin position="2369"/>
        <end position="2406"/>
    </location>
</feature>
<feature type="region of interest" description="Disordered" evidence="1">
    <location>
        <begin position="2183"/>
        <end position="2202"/>
    </location>
</feature>
<feature type="compositionally biased region" description="Polar residues" evidence="1">
    <location>
        <begin position="1306"/>
        <end position="1318"/>
    </location>
</feature>
<feature type="compositionally biased region" description="Basic and acidic residues" evidence="1">
    <location>
        <begin position="746"/>
        <end position="755"/>
    </location>
</feature>
<feature type="compositionally biased region" description="Polar residues" evidence="1">
    <location>
        <begin position="866"/>
        <end position="877"/>
    </location>
</feature>
<feature type="compositionally biased region" description="Polar residues" evidence="1">
    <location>
        <begin position="645"/>
        <end position="657"/>
    </location>
</feature>
<feature type="region of interest" description="Disordered" evidence="1">
    <location>
        <begin position="2418"/>
        <end position="2451"/>
    </location>
</feature>
<feature type="region of interest" description="Disordered" evidence="1">
    <location>
        <begin position="2965"/>
        <end position="3536"/>
    </location>
</feature>
<feature type="compositionally biased region" description="Polar residues" evidence="1">
    <location>
        <begin position="2677"/>
        <end position="2692"/>
    </location>
</feature>
<name>A0A912M384_HAECO</name>
<feature type="region of interest" description="Disordered" evidence="1">
    <location>
        <begin position="368"/>
        <end position="392"/>
    </location>
</feature>
<dbReference type="InterPro" id="IPR013724">
    <property type="entry name" value="GIT_SHD"/>
</dbReference>
<feature type="region of interest" description="Disordered" evidence="1">
    <location>
        <begin position="267"/>
        <end position="356"/>
    </location>
</feature>
<feature type="compositionally biased region" description="Polar residues" evidence="1">
    <location>
        <begin position="1086"/>
        <end position="1098"/>
    </location>
</feature>
<feature type="region of interest" description="Disordered" evidence="1">
    <location>
        <begin position="1518"/>
        <end position="1545"/>
    </location>
</feature>
<feature type="region of interest" description="Disordered" evidence="1">
    <location>
        <begin position="1294"/>
        <end position="1321"/>
    </location>
</feature>
<feature type="domain" description="GIT Spa2 homology (SHD)" evidence="3">
    <location>
        <begin position="486"/>
        <end position="516"/>
    </location>
</feature>
<dbReference type="Proteomes" id="UP000025227">
    <property type="component" value="Unplaced"/>
</dbReference>
<feature type="compositionally biased region" description="Polar residues" evidence="1">
    <location>
        <begin position="1748"/>
        <end position="1759"/>
    </location>
</feature>